<feature type="coiled-coil region" evidence="1">
    <location>
        <begin position="49"/>
        <end position="83"/>
    </location>
</feature>
<reference evidence="3 4" key="1">
    <citation type="journal article" date="2018" name="G3 (Bethesda)">
        <title>A High-Quality Reference Genome for the Invasive Mosquitofish Gambusia affinis Using a Chicago Library.</title>
        <authorList>
            <person name="Hoffberg S.L."/>
            <person name="Troendle N.J."/>
            <person name="Glenn T.C."/>
            <person name="Mahmud O."/>
            <person name="Louha S."/>
            <person name="Chalopin D."/>
            <person name="Bennetzen J.L."/>
            <person name="Mauricio R."/>
        </authorList>
    </citation>
    <scope>NUCLEOTIDE SEQUENCE [LARGE SCALE GENOMIC DNA]</scope>
    <source>
        <strain evidence="3">NE01/NJP1002.9</strain>
        <tissue evidence="3">Muscle</tissue>
    </source>
</reference>
<gene>
    <name evidence="3" type="ORF">CCH79_00016656</name>
</gene>
<evidence type="ECO:0000313" key="3">
    <source>
        <dbReference type="EMBL" id="PWA32487.1"/>
    </source>
</evidence>
<name>A0A315WBP4_GAMAF</name>
<feature type="compositionally biased region" description="Acidic residues" evidence="2">
    <location>
        <begin position="9"/>
        <end position="22"/>
    </location>
</feature>
<keyword evidence="4" id="KW-1185">Reference proteome</keyword>
<dbReference type="EMBL" id="NHOQ01000168">
    <property type="protein sequence ID" value="PWA32487.1"/>
    <property type="molecule type" value="Genomic_DNA"/>
</dbReference>
<evidence type="ECO:0000313" key="4">
    <source>
        <dbReference type="Proteomes" id="UP000250572"/>
    </source>
</evidence>
<evidence type="ECO:0000256" key="2">
    <source>
        <dbReference type="SAM" id="MobiDB-lite"/>
    </source>
</evidence>
<keyword evidence="1" id="KW-0175">Coiled coil</keyword>
<protein>
    <submittedName>
        <fullName evidence="3">Uncharacterized protein</fullName>
    </submittedName>
</protein>
<comment type="caution">
    <text evidence="3">The sequence shown here is derived from an EMBL/GenBank/DDBJ whole genome shotgun (WGS) entry which is preliminary data.</text>
</comment>
<feature type="region of interest" description="Disordered" evidence="2">
    <location>
        <begin position="1"/>
        <end position="23"/>
    </location>
</feature>
<proteinExistence type="predicted"/>
<organism evidence="3 4">
    <name type="scientific">Gambusia affinis</name>
    <name type="common">Western mosquitofish</name>
    <name type="synonym">Heterandria affinis</name>
    <dbReference type="NCBI Taxonomy" id="33528"/>
    <lineage>
        <taxon>Eukaryota</taxon>
        <taxon>Metazoa</taxon>
        <taxon>Chordata</taxon>
        <taxon>Craniata</taxon>
        <taxon>Vertebrata</taxon>
        <taxon>Euteleostomi</taxon>
        <taxon>Actinopterygii</taxon>
        <taxon>Neopterygii</taxon>
        <taxon>Teleostei</taxon>
        <taxon>Neoteleostei</taxon>
        <taxon>Acanthomorphata</taxon>
        <taxon>Ovalentaria</taxon>
        <taxon>Atherinomorphae</taxon>
        <taxon>Cyprinodontiformes</taxon>
        <taxon>Poeciliidae</taxon>
        <taxon>Poeciliinae</taxon>
        <taxon>Gambusia</taxon>
    </lineage>
</organism>
<dbReference type="STRING" id="33528.ENSGAFP00000029028"/>
<sequence>MFEGAVSCQDEDGEADAGEEEAAATFAADETETIVEEAAEVVAEAAEAVSEAAEAVAQVAQEVETAAEEVAKVAEAVEEAAQAVAEPSAVDAEETQSDVPLAAASALELLKKAEGKDDLASNDQEPLPTEVETPVEKVTPTVTEVLTSDGDTSVKAVAVSEETVTSEKDGKVSGTVDVAPATESPTPLEVVSVEESAAFAEVAPVAEVLPTPGEVAPVEDVPVPIEVSAVEAPTTIEEAPVPVEVAPVVEEAPAPIKITAVVEKTLIPAEVVPVVEETSKQADVEAVVEEAPVAIEVAPVIDEGPVLVEVVPVVEETLTRAEVSPVVEEASAPTEVAPVIQETPALIDSSKEYIVVVLEGTPKEEKRPKVLGVGPMIGRIIPAPEDDSTPASEMALELLPRSGAFVSASVRLTSRRSVL</sequence>
<evidence type="ECO:0000256" key="1">
    <source>
        <dbReference type="SAM" id="Coils"/>
    </source>
</evidence>
<dbReference type="Proteomes" id="UP000250572">
    <property type="component" value="Unassembled WGS sequence"/>
</dbReference>
<dbReference type="AlphaFoldDB" id="A0A315WBP4"/>
<accession>A0A315WBP4</accession>